<reference evidence="3" key="1">
    <citation type="journal article" date="2019" name="Int. J. Syst. Evol. Microbiol.">
        <title>The Global Catalogue of Microorganisms (GCM) 10K type strain sequencing project: providing services to taxonomists for standard genome sequencing and annotation.</title>
        <authorList>
            <consortium name="The Broad Institute Genomics Platform"/>
            <consortium name="The Broad Institute Genome Sequencing Center for Infectious Disease"/>
            <person name="Wu L."/>
            <person name="Ma J."/>
        </authorList>
    </citation>
    <scope>NUCLEOTIDE SEQUENCE [LARGE SCALE GENOMIC DNA]</scope>
    <source>
        <strain evidence="3">CCUG 37865</strain>
    </source>
</reference>
<evidence type="ECO:0000313" key="2">
    <source>
        <dbReference type="EMBL" id="MFC4402548.1"/>
    </source>
</evidence>
<dbReference type="Proteomes" id="UP001595882">
    <property type="component" value="Unassembled WGS sequence"/>
</dbReference>
<dbReference type="EMBL" id="JBHSDT010000004">
    <property type="protein sequence ID" value="MFC4402548.1"/>
    <property type="molecule type" value="Genomic_DNA"/>
</dbReference>
<dbReference type="RefSeq" id="WP_390250244.1">
    <property type="nucleotide sequence ID" value="NZ_JBHSDT010000004.1"/>
</dbReference>
<name>A0ABV8WUA2_9BACI</name>
<keyword evidence="1" id="KW-0812">Transmembrane</keyword>
<evidence type="ECO:0000256" key="1">
    <source>
        <dbReference type="SAM" id="Phobius"/>
    </source>
</evidence>
<keyword evidence="3" id="KW-1185">Reference proteome</keyword>
<keyword evidence="1" id="KW-0472">Membrane</keyword>
<protein>
    <submittedName>
        <fullName evidence="2">DUF4282 domain-containing protein</fullName>
    </submittedName>
</protein>
<keyword evidence="1" id="KW-1133">Transmembrane helix</keyword>
<evidence type="ECO:0000313" key="3">
    <source>
        <dbReference type="Proteomes" id="UP001595882"/>
    </source>
</evidence>
<accession>A0ABV8WUA2</accession>
<organism evidence="2 3">
    <name type="scientific">Gracilibacillus xinjiangensis</name>
    <dbReference type="NCBI Taxonomy" id="1193282"/>
    <lineage>
        <taxon>Bacteria</taxon>
        <taxon>Bacillati</taxon>
        <taxon>Bacillota</taxon>
        <taxon>Bacilli</taxon>
        <taxon>Bacillales</taxon>
        <taxon>Bacillaceae</taxon>
        <taxon>Gracilibacillus</taxon>
    </lineage>
</organism>
<dbReference type="InterPro" id="IPR025557">
    <property type="entry name" value="DUF4282"/>
</dbReference>
<proteinExistence type="predicted"/>
<comment type="caution">
    <text evidence="2">The sequence shown here is derived from an EMBL/GenBank/DDBJ whole genome shotgun (WGS) entry which is preliminary data.</text>
</comment>
<feature type="transmembrane region" description="Helical" evidence="1">
    <location>
        <begin position="20"/>
        <end position="44"/>
    </location>
</feature>
<sequence length="97" mass="10948">MIQKFLSFDKMITPTIIKVVFWIGLAITVLTGLGTMIAGFNSYYGSGFQVFTGLLTIILGPLVIRIYCELLILMFKMNDALQDIREHVTVSKRDTIE</sequence>
<gene>
    <name evidence="2" type="ORF">ACFOY7_05630</name>
</gene>
<feature type="transmembrane region" description="Helical" evidence="1">
    <location>
        <begin position="50"/>
        <end position="75"/>
    </location>
</feature>
<dbReference type="Pfam" id="PF14110">
    <property type="entry name" value="DUF4282"/>
    <property type="match status" value="1"/>
</dbReference>